<keyword evidence="1" id="KW-0732">Signal</keyword>
<protein>
    <recommendedName>
        <fullName evidence="4">Secreted protein</fullName>
    </recommendedName>
</protein>
<accession>A0ABZ2C1E6</accession>
<organism evidence="2 3">
    <name type="scientific">Candidatus Bealeia paramacronuclearis</name>
    <dbReference type="NCBI Taxonomy" id="1921001"/>
    <lineage>
        <taxon>Bacteria</taxon>
        <taxon>Pseudomonadati</taxon>
        <taxon>Pseudomonadota</taxon>
        <taxon>Alphaproteobacteria</taxon>
        <taxon>Holosporales</taxon>
        <taxon>Holosporaceae</taxon>
        <taxon>Candidatus Bealeia</taxon>
    </lineage>
</organism>
<evidence type="ECO:0000313" key="2">
    <source>
        <dbReference type="EMBL" id="WVX66097.1"/>
    </source>
</evidence>
<dbReference type="EMBL" id="CP133270">
    <property type="protein sequence ID" value="WVX66097.1"/>
    <property type="molecule type" value="Genomic_DNA"/>
</dbReference>
<name>A0ABZ2C1E6_9PROT</name>
<gene>
    <name evidence="2" type="ORF">Bealeia1_00268</name>
</gene>
<evidence type="ECO:0008006" key="4">
    <source>
        <dbReference type="Google" id="ProtNLM"/>
    </source>
</evidence>
<feature type="signal peptide" evidence="1">
    <location>
        <begin position="1"/>
        <end position="24"/>
    </location>
</feature>
<evidence type="ECO:0000256" key="1">
    <source>
        <dbReference type="SAM" id="SignalP"/>
    </source>
</evidence>
<dbReference type="RefSeq" id="WP_331256632.1">
    <property type="nucleotide sequence ID" value="NZ_CP133270.1"/>
</dbReference>
<reference evidence="2 3" key="1">
    <citation type="journal article" date="2024" name="Environ. Microbiol.">
        <title>Novel evolutionary insights on the interactions of the Holosporales (Alphaproteobacteria) with eukaryotic hosts from comparative genomics.</title>
        <authorList>
            <person name="Giovannini M."/>
            <person name="Petroni G."/>
            <person name="Castelli M."/>
        </authorList>
    </citation>
    <scope>NUCLEOTIDE SEQUENCE [LARGE SCALE GENOMIC DNA]</scope>
    <source>
        <strain evidence="2 3">US_Bl 15I1</strain>
    </source>
</reference>
<proteinExistence type="predicted"/>
<keyword evidence="3" id="KW-1185">Reference proteome</keyword>
<dbReference type="Proteomes" id="UP001330434">
    <property type="component" value="Chromosome"/>
</dbReference>
<evidence type="ECO:0000313" key="3">
    <source>
        <dbReference type="Proteomes" id="UP001330434"/>
    </source>
</evidence>
<sequence length="834" mass="96030">MKSHVSFRALVLGSVFSVSFSFSAFSIGFDEFKNVGIENEWNNAPKTVQERLKGAKDLDSAFESALKIEKVTSDIKHETSQSFLRQILKVETSISCGHQEDQDGEALTGFGNQIEKVFGFYQMSAKVVRDYSDKTKKLSSQEVNQLGQLALWIKRNFSAIESDRKIMARPFFLRRVGYNSHHKEAMETTWNALAKVKKMDLILKTLNDLGNDSEMRQLFEITDQTKPEEIILTRKKLSNLPSYLLEGFSEFQVPENFKYSYQELQNLKFFYDTPFSVLWSGDNDDVSKPNSPVKLGAVQPLQDLGMEIEANRVLSKAFQLEGRQKFINEINYRVLGGLQVNLDKLPEIQKKIKEAESSLRQKWAQHVLGRSLKTNEELPNQPGFNGLLQHVHLVAAMHFVLDNGKLDSESVGYLKKSADVRLAEILVKAKKIYDTALKGNTDAFQEVCSWIKYIDEKNTDLFIKGDREFFDEFEGTNATSEEKLRFEKIITGIYSVMGQLEISNHPEFVTWKLATEDRKTEEITKSLLLRIKGYEDEIQKDWLLSRSPEIKALPLELSPEDQKAVQIWEEASQKLQKEGTQNTDESKKLHKLVWEDHPYEQAQKVLFRHTLTVKIYSILGGIQGILQQTEDDKVILQSLLKSRDLLTQIKEASENKGNLLAQLGDEPHWKLKLEVIQNIWNFTPERYRKAISDIKIYGNQLKPIVAKSQMQNIQVDEKETQPFVDKILEADKILKGPLPEKVSFNGIFANKAATSSYSIHRDFKRSESLVKFWWSKRKTSNFFQNEKRFEDVLLLRQFFDVDAKPDLDPKMKAALLNAIWNASQRKLTLESYLQ</sequence>
<feature type="chain" id="PRO_5046056517" description="Secreted protein" evidence="1">
    <location>
        <begin position="25"/>
        <end position="834"/>
    </location>
</feature>